<protein>
    <submittedName>
        <fullName evidence="1 2">Cytidylate kinase</fullName>
    </submittedName>
</protein>
<evidence type="ECO:0000313" key="2">
    <source>
        <dbReference type="EMBL" id="QOS39788.1"/>
    </source>
</evidence>
<keyword evidence="1" id="KW-0418">Kinase</keyword>
<proteinExistence type="predicted"/>
<dbReference type="InterPro" id="IPR027417">
    <property type="entry name" value="P-loop_NTPase"/>
</dbReference>
<reference evidence="2 4" key="1">
    <citation type="submission" date="2018-08" db="EMBL/GenBank/DDBJ databases">
        <title>The first complete genome of Treponema rectale (CHPAT), a commensal spirochete of the bovine rectum.</title>
        <authorList>
            <person name="Staton G.J."/>
            <person name="Clegg S.R."/>
            <person name="Carter S.D."/>
            <person name="Radford A.D."/>
            <person name="Darby A."/>
            <person name="Hall N."/>
            <person name="Birtles R.J."/>
            <person name="Evans N.J."/>
        </authorList>
    </citation>
    <scope>NUCLEOTIDE SEQUENCE [LARGE SCALE GENOMIC DNA]</scope>
    <source>
        <strain evidence="2 4">CHPA</strain>
    </source>
</reference>
<keyword evidence="1" id="KW-0808">Transferase</keyword>
<name>A0A840SEC2_9SPIR</name>
<dbReference type="Proteomes" id="UP000578697">
    <property type="component" value="Unassembled WGS sequence"/>
</dbReference>
<organism evidence="1 3">
    <name type="scientific">Treponema rectale</name>
    <dbReference type="NCBI Taxonomy" id="744512"/>
    <lineage>
        <taxon>Bacteria</taxon>
        <taxon>Pseudomonadati</taxon>
        <taxon>Spirochaetota</taxon>
        <taxon>Spirochaetia</taxon>
        <taxon>Spirochaetales</taxon>
        <taxon>Treponemataceae</taxon>
        <taxon>Treponema</taxon>
    </lineage>
</organism>
<dbReference type="AlphaFoldDB" id="A0A840SEC2"/>
<dbReference type="RefSeq" id="WP_184651944.1">
    <property type="nucleotide sequence ID" value="NZ_JACHFR010000001.1"/>
</dbReference>
<dbReference type="Proteomes" id="UP000593591">
    <property type="component" value="Chromosome"/>
</dbReference>
<dbReference type="EMBL" id="CP031517">
    <property type="protein sequence ID" value="QOS39788.1"/>
    <property type="molecule type" value="Genomic_DNA"/>
</dbReference>
<reference evidence="1 3" key="2">
    <citation type="submission" date="2020-08" db="EMBL/GenBank/DDBJ databases">
        <title>Genomic Encyclopedia of Type Strains, Phase IV (KMG-IV): sequencing the most valuable type-strain genomes for metagenomic binning, comparative biology and taxonomic classification.</title>
        <authorList>
            <person name="Goeker M."/>
        </authorList>
    </citation>
    <scope>NUCLEOTIDE SEQUENCE [LARGE SCALE GENOMIC DNA]</scope>
    <source>
        <strain evidence="1 3">DSM 103679</strain>
    </source>
</reference>
<dbReference type="EMBL" id="JACHFR010000001">
    <property type="protein sequence ID" value="MBB5218528.1"/>
    <property type="molecule type" value="Genomic_DNA"/>
</dbReference>
<evidence type="ECO:0000313" key="1">
    <source>
        <dbReference type="EMBL" id="MBB5218528.1"/>
    </source>
</evidence>
<evidence type="ECO:0000313" key="3">
    <source>
        <dbReference type="Proteomes" id="UP000578697"/>
    </source>
</evidence>
<dbReference type="Gene3D" id="3.40.50.300">
    <property type="entry name" value="P-loop containing nucleotide triphosphate hydrolases"/>
    <property type="match status" value="1"/>
</dbReference>
<gene>
    <name evidence="2" type="ORF">DYE49_04665</name>
    <name evidence="1" type="ORF">HNP77_000872</name>
</gene>
<dbReference type="KEGG" id="trc:DYE49_04665"/>
<keyword evidence="3" id="KW-1185">Reference proteome</keyword>
<evidence type="ECO:0000313" key="4">
    <source>
        <dbReference type="Proteomes" id="UP000593591"/>
    </source>
</evidence>
<dbReference type="Pfam" id="PF13189">
    <property type="entry name" value="Cytidylate_kin2"/>
    <property type="match status" value="1"/>
</dbReference>
<sequence length="217" mass="24809">MISGRNFTVTVARGFGSGGKEIASMVAKDLGIHCYENRILTLASQLSGIDRQLFENVNEKIQKKTGFSRLLELLPKRKIPKPELQKFVSNDQLYEYEKQIITEISKTESSIIVGKAADWVLRDSDRVLSVYIEAPREFCRPRIMEKLGLSAEQADRAIEETDTYRAEYYSYYTGGNYWTNPVNYDLTLNSQKLGIDGCVKMIKFALIQKFPDLKIEL</sequence>
<dbReference type="GO" id="GO:0016301">
    <property type="term" value="F:kinase activity"/>
    <property type="evidence" value="ECO:0007669"/>
    <property type="project" value="UniProtKB-KW"/>
</dbReference>
<accession>A0A840SEC2</accession>